<gene>
    <name evidence="1" type="ORF">ACAOBT_LOCUS14271</name>
</gene>
<accession>A0A9P0PDA3</accession>
<protein>
    <submittedName>
        <fullName evidence="1">Uncharacterized protein</fullName>
    </submittedName>
</protein>
<dbReference type="EMBL" id="CAKOFQ010006903">
    <property type="protein sequence ID" value="CAH1980985.1"/>
    <property type="molecule type" value="Genomic_DNA"/>
</dbReference>
<reference evidence="1" key="1">
    <citation type="submission" date="2022-03" db="EMBL/GenBank/DDBJ databases">
        <authorList>
            <person name="Sayadi A."/>
        </authorList>
    </citation>
    <scope>NUCLEOTIDE SEQUENCE</scope>
</reference>
<dbReference type="Proteomes" id="UP001152888">
    <property type="component" value="Unassembled WGS sequence"/>
</dbReference>
<sequence length="80" mass="9437">MPMRKNWFDRGCAYYQYPYTLVHQAIIQIPSTINTLARWDSCCCQFLLALTLGLPARSFFPYLSTSSVFPERFTRYCRPI</sequence>
<evidence type="ECO:0000313" key="1">
    <source>
        <dbReference type="EMBL" id="CAH1980985.1"/>
    </source>
</evidence>
<dbReference type="AlphaFoldDB" id="A0A9P0PDA3"/>
<proteinExistence type="predicted"/>
<organism evidence="1 2">
    <name type="scientific">Acanthoscelides obtectus</name>
    <name type="common">Bean weevil</name>
    <name type="synonym">Bruchus obtectus</name>
    <dbReference type="NCBI Taxonomy" id="200917"/>
    <lineage>
        <taxon>Eukaryota</taxon>
        <taxon>Metazoa</taxon>
        <taxon>Ecdysozoa</taxon>
        <taxon>Arthropoda</taxon>
        <taxon>Hexapoda</taxon>
        <taxon>Insecta</taxon>
        <taxon>Pterygota</taxon>
        <taxon>Neoptera</taxon>
        <taxon>Endopterygota</taxon>
        <taxon>Coleoptera</taxon>
        <taxon>Polyphaga</taxon>
        <taxon>Cucujiformia</taxon>
        <taxon>Chrysomeloidea</taxon>
        <taxon>Chrysomelidae</taxon>
        <taxon>Bruchinae</taxon>
        <taxon>Bruchini</taxon>
        <taxon>Acanthoscelides</taxon>
    </lineage>
</organism>
<keyword evidence="2" id="KW-1185">Reference proteome</keyword>
<comment type="caution">
    <text evidence="1">The sequence shown here is derived from an EMBL/GenBank/DDBJ whole genome shotgun (WGS) entry which is preliminary data.</text>
</comment>
<evidence type="ECO:0000313" key="2">
    <source>
        <dbReference type="Proteomes" id="UP001152888"/>
    </source>
</evidence>
<name>A0A9P0PDA3_ACAOB</name>